<dbReference type="EMBL" id="JAEUAO010000002">
    <property type="protein sequence ID" value="MBW9063235.1"/>
    <property type="molecule type" value="Genomic_DNA"/>
</dbReference>
<keyword evidence="1" id="KW-1133">Transmembrane helix</keyword>
<protein>
    <submittedName>
        <fullName evidence="2">Uncharacterized protein</fullName>
    </submittedName>
</protein>
<feature type="transmembrane region" description="Helical" evidence="1">
    <location>
        <begin position="33"/>
        <end position="50"/>
    </location>
</feature>
<organism evidence="2 3">
    <name type="scientific">Rhizobium herbae</name>
    <dbReference type="NCBI Taxonomy" id="508661"/>
    <lineage>
        <taxon>Bacteria</taxon>
        <taxon>Pseudomonadati</taxon>
        <taxon>Pseudomonadota</taxon>
        <taxon>Alphaproteobacteria</taxon>
        <taxon>Hyphomicrobiales</taxon>
        <taxon>Rhizobiaceae</taxon>
        <taxon>Rhizobium/Agrobacterium group</taxon>
        <taxon>Rhizobium</taxon>
    </lineage>
</organism>
<keyword evidence="3" id="KW-1185">Reference proteome</keyword>
<evidence type="ECO:0000313" key="3">
    <source>
        <dbReference type="Proteomes" id="UP000757604"/>
    </source>
</evidence>
<keyword evidence="1" id="KW-0812">Transmembrane</keyword>
<reference evidence="2 3" key="1">
    <citation type="journal article" date="2021" name="MBio">
        <title>Poor Competitiveness of Bradyrhizobium in Pigeon Pea Root Colonization in Indian Soils.</title>
        <authorList>
            <person name="Chalasani D."/>
            <person name="Basu A."/>
            <person name="Pullabhotla S.V.S.R.N."/>
            <person name="Jorrin B."/>
            <person name="Neal A.L."/>
            <person name="Poole P.S."/>
            <person name="Podile A.R."/>
            <person name="Tkacz A."/>
        </authorList>
    </citation>
    <scope>NUCLEOTIDE SEQUENCE [LARGE SCALE GENOMIC DNA]</scope>
    <source>
        <strain evidence="2 3">HU44</strain>
    </source>
</reference>
<name>A0ABS7H7Z0_9HYPH</name>
<evidence type="ECO:0000256" key="1">
    <source>
        <dbReference type="SAM" id="Phobius"/>
    </source>
</evidence>
<sequence length="246" mass="27225">MTFSESIRLHVLGKASGPEQSQRWHIMVRQRKWIAMVCCLLIAAASGYGLRRELAPFTAKPIEQALTPGAFADEDFGYGLSSYSKALVMKDCFRIVLAYSDIDMIDKAVRDVVSRCAARAADIVATTPTDSFAWLVRAAASVRLLANDDFNAALRQSQLTGPNEQWIARLRVDLAESYFSRLSAKTIESEAVDLKLLASSQKGVAVIARRYVSDPDFRARIMAVVEAMPQDRQAAFVNNVKRSMGK</sequence>
<dbReference type="Proteomes" id="UP000757604">
    <property type="component" value="Unassembled WGS sequence"/>
</dbReference>
<proteinExistence type="predicted"/>
<comment type="caution">
    <text evidence="2">The sequence shown here is derived from an EMBL/GenBank/DDBJ whole genome shotgun (WGS) entry which is preliminary data.</text>
</comment>
<keyword evidence="1" id="KW-0472">Membrane</keyword>
<evidence type="ECO:0000313" key="2">
    <source>
        <dbReference type="EMBL" id="MBW9063235.1"/>
    </source>
</evidence>
<dbReference type="RefSeq" id="WP_220371301.1">
    <property type="nucleotide sequence ID" value="NZ_JAEUAO010000002.1"/>
</dbReference>
<accession>A0ABS7H7Z0</accession>
<gene>
    <name evidence="2" type="ORF">JNB71_07880</name>
</gene>